<proteinExistence type="predicted"/>
<name>A0ABD7USC8_STRPY</name>
<reference evidence="1 2" key="1">
    <citation type="submission" date="2018-10" db="EMBL/GenBank/DDBJ databases">
        <authorList>
            <person name="Rosinski-Chupin I."/>
        </authorList>
    </citation>
    <scope>NUCLEOTIDE SEQUENCE [LARGE SCALE GENOMIC DNA]</scope>
    <source>
        <strain evidence="1 2">S119</strain>
    </source>
</reference>
<dbReference type="EMBL" id="LR031521">
    <property type="protein sequence ID" value="VDC38720.1"/>
    <property type="molecule type" value="Genomic_DNA"/>
</dbReference>
<evidence type="ECO:0000313" key="2">
    <source>
        <dbReference type="Proteomes" id="UP000274496"/>
    </source>
</evidence>
<dbReference type="Proteomes" id="UP000274496">
    <property type="component" value="Chromosome"/>
</dbReference>
<evidence type="ECO:0000313" key="1">
    <source>
        <dbReference type="EMBL" id="VDC38720.1"/>
    </source>
</evidence>
<organism evidence="1 2">
    <name type="scientific">Streptococcus pyogenes</name>
    <dbReference type="NCBI Taxonomy" id="1314"/>
    <lineage>
        <taxon>Bacteria</taxon>
        <taxon>Bacillati</taxon>
        <taxon>Bacillota</taxon>
        <taxon>Bacilli</taxon>
        <taxon>Lactobacillales</taxon>
        <taxon>Streptococcaceae</taxon>
        <taxon>Streptococcus</taxon>
    </lineage>
</organism>
<protein>
    <submittedName>
        <fullName evidence="1">Uncharacterized protein</fullName>
    </submittedName>
</protein>
<gene>
    <name evidence="1" type="ORF">SP119_0433</name>
</gene>
<dbReference type="AlphaFoldDB" id="A0ABD7USC8"/>
<accession>A0ABD7USC8</accession>
<sequence>MTVSSSAWMPRLISQQILSEYVKSLEVEADKVVIPGQNTPVFSWDRDGNGNLSIDTPLLKVRGESLATQADLTTISLTPGPKGELWQTSVERLDIKVDKHISLTFKNGVRID</sequence>